<organism evidence="2 3">
    <name type="scientific">Eumeta variegata</name>
    <name type="common">Bagworm moth</name>
    <name type="synonym">Eumeta japonica</name>
    <dbReference type="NCBI Taxonomy" id="151549"/>
    <lineage>
        <taxon>Eukaryota</taxon>
        <taxon>Metazoa</taxon>
        <taxon>Ecdysozoa</taxon>
        <taxon>Arthropoda</taxon>
        <taxon>Hexapoda</taxon>
        <taxon>Insecta</taxon>
        <taxon>Pterygota</taxon>
        <taxon>Neoptera</taxon>
        <taxon>Endopterygota</taxon>
        <taxon>Lepidoptera</taxon>
        <taxon>Glossata</taxon>
        <taxon>Ditrysia</taxon>
        <taxon>Tineoidea</taxon>
        <taxon>Psychidae</taxon>
        <taxon>Oiketicinae</taxon>
        <taxon>Eumeta</taxon>
    </lineage>
</organism>
<accession>A0A4C1T5K6</accession>
<gene>
    <name evidence="2" type="ORF">EVAR_81070_1</name>
</gene>
<evidence type="ECO:0000256" key="1">
    <source>
        <dbReference type="SAM" id="MobiDB-lite"/>
    </source>
</evidence>
<dbReference type="Proteomes" id="UP000299102">
    <property type="component" value="Unassembled WGS sequence"/>
</dbReference>
<dbReference type="AlphaFoldDB" id="A0A4C1T5K6"/>
<sequence length="160" mass="17879">MTHDDGSSDAECVNFVVNSKSAKVDLFLAFRNLLGILSCVKAAHRCAHTSTPREVQKGPPPPPLNSSNAQKKKIQVIAGNSQIGKRPLSPTAYRLRCRPRRLRVHDHNCSLFPIYTVGARSKTHVGHCHFCKHRFFMPFSDLEPERETAQNLFGCEGFHG</sequence>
<reference evidence="2 3" key="1">
    <citation type="journal article" date="2019" name="Commun. Biol.">
        <title>The bagworm genome reveals a unique fibroin gene that provides high tensile strength.</title>
        <authorList>
            <person name="Kono N."/>
            <person name="Nakamura H."/>
            <person name="Ohtoshi R."/>
            <person name="Tomita M."/>
            <person name="Numata K."/>
            <person name="Arakawa K."/>
        </authorList>
    </citation>
    <scope>NUCLEOTIDE SEQUENCE [LARGE SCALE GENOMIC DNA]</scope>
</reference>
<feature type="region of interest" description="Disordered" evidence="1">
    <location>
        <begin position="50"/>
        <end position="70"/>
    </location>
</feature>
<comment type="caution">
    <text evidence="2">The sequence shown here is derived from an EMBL/GenBank/DDBJ whole genome shotgun (WGS) entry which is preliminary data.</text>
</comment>
<proteinExistence type="predicted"/>
<protein>
    <submittedName>
        <fullName evidence="2">Uncharacterized protein</fullName>
    </submittedName>
</protein>
<name>A0A4C1T5K6_EUMVA</name>
<evidence type="ECO:0000313" key="3">
    <source>
        <dbReference type="Proteomes" id="UP000299102"/>
    </source>
</evidence>
<evidence type="ECO:0000313" key="2">
    <source>
        <dbReference type="EMBL" id="GBP09793.1"/>
    </source>
</evidence>
<dbReference type="EMBL" id="BGZK01000037">
    <property type="protein sequence ID" value="GBP09793.1"/>
    <property type="molecule type" value="Genomic_DNA"/>
</dbReference>
<keyword evidence="3" id="KW-1185">Reference proteome</keyword>